<protein>
    <submittedName>
        <fullName evidence="1">Uncharacterized protein</fullName>
    </submittedName>
</protein>
<reference evidence="1" key="1">
    <citation type="journal article" date="2014" name="Front. Microbiol.">
        <title>High frequency of phylogenetically diverse reductive dehalogenase-homologous genes in deep subseafloor sedimentary metagenomes.</title>
        <authorList>
            <person name="Kawai M."/>
            <person name="Futagami T."/>
            <person name="Toyoda A."/>
            <person name="Takaki Y."/>
            <person name="Nishi S."/>
            <person name="Hori S."/>
            <person name="Arai W."/>
            <person name="Tsubouchi T."/>
            <person name="Morono Y."/>
            <person name="Uchiyama I."/>
            <person name="Ito T."/>
            <person name="Fujiyama A."/>
            <person name="Inagaki F."/>
            <person name="Takami H."/>
        </authorList>
    </citation>
    <scope>NUCLEOTIDE SEQUENCE</scope>
    <source>
        <strain evidence="1">Expedition CK06-06</strain>
    </source>
</reference>
<dbReference type="EMBL" id="BART01034485">
    <property type="protein sequence ID" value="GAH17560.1"/>
    <property type="molecule type" value="Genomic_DNA"/>
</dbReference>
<organism evidence="1">
    <name type="scientific">marine sediment metagenome</name>
    <dbReference type="NCBI Taxonomy" id="412755"/>
    <lineage>
        <taxon>unclassified sequences</taxon>
        <taxon>metagenomes</taxon>
        <taxon>ecological metagenomes</taxon>
    </lineage>
</organism>
<feature type="non-terminal residue" evidence="1">
    <location>
        <position position="1"/>
    </location>
</feature>
<gene>
    <name evidence="1" type="ORF">S01H4_58920</name>
</gene>
<dbReference type="AlphaFoldDB" id="X1EB29"/>
<proteinExistence type="predicted"/>
<comment type="caution">
    <text evidence="1">The sequence shown here is derived from an EMBL/GenBank/DDBJ whole genome shotgun (WGS) entry which is preliminary data.</text>
</comment>
<evidence type="ECO:0000313" key="1">
    <source>
        <dbReference type="EMBL" id="GAH17560.1"/>
    </source>
</evidence>
<accession>X1EB29</accession>
<name>X1EB29_9ZZZZ</name>
<sequence length="126" mass="13286">FILDGQERSLSSDNDPTFTLGGKYIGEKQDTNNGVPFFLIDSTTGVMSGIEERVSHADGTLGTLDAAAQKCATDGPVSCSVTMADGKTYQAKGGVMIIFDNTADGMMTVREGKAAYSVHPAEGKWI</sequence>